<evidence type="ECO:0000256" key="2">
    <source>
        <dbReference type="ARBA" id="ARBA00023002"/>
    </source>
</evidence>
<keyword evidence="4" id="KW-1133">Transmembrane helix</keyword>
<dbReference type="InterPro" id="IPR036188">
    <property type="entry name" value="FAD/NAD-bd_sf"/>
</dbReference>
<dbReference type="EMBL" id="KI894020">
    <property type="protein sequence ID" value="OCF26765.1"/>
    <property type="molecule type" value="Genomic_DNA"/>
</dbReference>
<dbReference type="SUPFAM" id="SSF51905">
    <property type="entry name" value="FAD/NAD(P)-binding domain"/>
    <property type="match status" value="1"/>
</dbReference>
<keyword evidence="4" id="KW-0472">Membrane</keyword>
<dbReference type="STRING" id="1296100.A0A1B9G6W0"/>
<dbReference type="Gene3D" id="3.50.50.60">
    <property type="entry name" value="FAD/NAD(P)-binding domain"/>
    <property type="match status" value="1"/>
</dbReference>
<reference evidence="5" key="1">
    <citation type="submission" date="2013-07" db="EMBL/GenBank/DDBJ databases">
        <title>The Genome Sequence of Cryptococcus bestiolae CBS10118.</title>
        <authorList>
            <consortium name="The Broad Institute Genome Sequencing Platform"/>
            <person name="Cuomo C."/>
            <person name="Litvintseva A."/>
            <person name="Chen Y."/>
            <person name="Heitman J."/>
            <person name="Sun S."/>
            <person name="Springer D."/>
            <person name="Dromer F."/>
            <person name="Young S.K."/>
            <person name="Zeng Q."/>
            <person name="Gargeya S."/>
            <person name="Fitzgerald M."/>
            <person name="Abouelleil A."/>
            <person name="Alvarado L."/>
            <person name="Berlin A.M."/>
            <person name="Chapman S.B."/>
            <person name="Dewar J."/>
            <person name="Goldberg J."/>
            <person name="Griggs A."/>
            <person name="Gujja S."/>
            <person name="Hansen M."/>
            <person name="Howarth C."/>
            <person name="Imamovic A."/>
            <person name="Larimer J."/>
            <person name="McCowan C."/>
            <person name="Murphy C."/>
            <person name="Pearson M."/>
            <person name="Priest M."/>
            <person name="Roberts A."/>
            <person name="Saif S."/>
            <person name="Shea T."/>
            <person name="Sykes S."/>
            <person name="Wortman J."/>
            <person name="Nusbaum C."/>
            <person name="Birren B."/>
        </authorList>
    </citation>
    <scope>NUCLEOTIDE SEQUENCE [LARGE SCALE GENOMIC DNA]</scope>
    <source>
        <strain evidence="5">CBS 10118</strain>
    </source>
</reference>
<dbReference type="PANTHER" id="PTHR13789">
    <property type="entry name" value="MONOOXYGENASE"/>
    <property type="match status" value="1"/>
</dbReference>
<dbReference type="OrthoDB" id="2564905at2759"/>
<dbReference type="KEGG" id="kbi:30208853"/>
<evidence type="ECO:0000256" key="3">
    <source>
        <dbReference type="ARBA" id="ARBA00023033"/>
    </source>
</evidence>
<feature type="transmembrane region" description="Helical" evidence="4">
    <location>
        <begin position="23"/>
        <end position="41"/>
    </location>
</feature>
<sequence>MSNNINVHQDANDNSTSSTEKKFELLVVGAGIAGLSFVYGLRRSELYREGKVGYKIVERRDGPGTDLGYPIHLSSAARKSLESMFSPPDLEKLHHARSKIPVYHDGITVSSYRGKKAWRTVREPGTRPMIEREELMEILRGGVGVGEVEYGLEVVSHSQKEGGVEVKLKGREGRREEVKVDLVVDESYIE</sequence>
<accession>A0A1B9G6W0</accession>
<keyword evidence="4" id="KW-0812">Transmembrane</keyword>
<dbReference type="EMBL" id="CP144541">
    <property type="protein sequence ID" value="WVW79113.1"/>
    <property type="molecule type" value="Genomic_DNA"/>
</dbReference>
<keyword evidence="7" id="KW-1185">Reference proteome</keyword>
<reference evidence="5" key="3">
    <citation type="submission" date="2014-01" db="EMBL/GenBank/DDBJ databases">
        <title>Evolution of pathogenesis and genome organization in the Tremellales.</title>
        <authorList>
            <person name="Cuomo C."/>
            <person name="Litvintseva A."/>
            <person name="Heitman J."/>
            <person name="Chen Y."/>
            <person name="Sun S."/>
            <person name="Springer D."/>
            <person name="Dromer F."/>
            <person name="Young S."/>
            <person name="Zeng Q."/>
            <person name="Chapman S."/>
            <person name="Gujja S."/>
            <person name="Saif S."/>
            <person name="Birren B."/>
        </authorList>
    </citation>
    <scope>NUCLEOTIDE SEQUENCE</scope>
    <source>
        <strain evidence="5">CBS 10118</strain>
    </source>
</reference>
<reference evidence="6" key="2">
    <citation type="submission" date="2013-07" db="EMBL/GenBank/DDBJ databases">
        <authorList>
            <consortium name="The Broad Institute Genome Sequencing Platform"/>
            <person name="Cuomo C."/>
            <person name="Litvintseva A."/>
            <person name="Chen Y."/>
            <person name="Heitman J."/>
            <person name="Sun S."/>
            <person name="Springer D."/>
            <person name="Dromer F."/>
            <person name="Young S.K."/>
            <person name="Zeng Q."/>
            <person name="Gargeya S."/>
            <person name="Fitzgerald M."/>
            <person name="Abouelleil A."/>
            <person name="Alvarado L."/>
            <person name="Berlin A.M."/>
            <person name="Chapman S.B."/>
            <person name="Dewar J."/>
            <person name="Goldberg J."/>
            <person name="Griggs A."/>
            <person name="Gujja S."/>
            <person name="Hansen M."/>
            <person name="Howarth C."/>
            <person name="Imamovic A."/>
            <person name="Larimer J."/>
            <person name="McCowan C."/>
            <person name="Murphy C."/>
            <person name="Pearson M."/>
            <person name="Priest M."/>
            <person name="Roberts A."/>
            <person name="Saif S."/>
            <person name="Shea T."/>
            <person name="Sykes S."/>
            <person name="Wortman J."/>
            <person name="Nusbaum C."/>
            <person name="Birren B."/>
        </authorList>
    </citation>
    <scope>NUCLEOTIDE SEQUENCE</scope>
    <source>
        <strain evidence="6">CBS 10118</strain>
    </source>
</reference>
<dbReference type="PANTHER" id="PTHR13789:SF309">
    <property type="entry name" value="PUTATIVE (AFU_ORTHOLOGUE AFUA_6G14510)-RELATED"/>
    <property type="match status" value="1"/>
</dbReference>
<dbReference type="Proteomes" id="UP000092730">
    <property type="component" value="Chromosome 1"/>
</dbReference>
<gene>
    <name evidence="5" type="ORF">I302_04454</name>
    <name evidence="6" type="ORF">I302_101078</name>
</gene>
<dbReference type="RefSeq" id="XP_019047835.1">
    <property type="nucleotide sequence ID" value="XM_019191087.1"/>
</dbReference>
<name>A0A1B9G6W0_9TREE</name>
<dbReference type="InterPro" id="IPR050493">
    <property type="entry name" value="FAD-dep_Monooxygenase_BioMet"/>
</dbReference>
<proteinExistence type="inferred from homology"/>
<dbReference type="GeneID" id="30208853"/>
<reference evidence="6" key="4">
    <citation type="submission" date="2024-02" db="EMBL/GenBank/DDBJ databases">
        <title>Comparative genomics of Cryptococcus and Kwoniella reveals pathogenesis evolution and contrasting modes of karyotype evolution via chromosome fusion or intercentromeric recombination.</title>
        <authorList>
            <person name="Coelho M.A."/>
            <person name="David-Palma M."/>
            <person name="Shea T."/>
            <person name="Bowers K."/>
            <person name="McGinley-Smith S."/>
            <person name="Mohammad A.W."/>
            <person name="Gnirke A."/>
            <person name="Yurkov A.M."/>
            <person name="Nowrousian M."/>
            <person name="Sun S."/>
            <person name="Cuomo C.A."/>
            <person name="Heitman J."/>
        </authorList>
    </citation>
    <scope>NUCLEOTIDE SEQUENCE</scope>
    <source>
        <strain evidence="6">CBS 10118</strain>
    </source>
</reference>
<comment type="similarity">
    <text evidence="1">Belongs to the paxM FAD-dependent monooxygenase family.</text>
</comment>
<dbReference type="GO" id="GO:0004497">
    <property type="term" value="F:monooxygenase activity"/>
    <property type="evidence" value="ECO:0007669"/>
    <property type="project" value="UniProtKB-KW"/>
</dbReference>
<organism evidence="5">
    <name type="scientific">Kwoniella bestiolae CBS 10118</name>
    <dbReference type="NCBI Taxonomy" id="1296100"/>
    <lineage>
        <taxon>Eukaryota</taxon>
        <taxon>Fungi</taxon>
        <taxon>Dikarya</taxon>
        <taxon>Basidiomycota</taxon>
        <taxon>Agaricomycotina</taxon>
        <taxon>Tremellomycetes</taxon>
        <taxon>Tremellales</taxon>
        <taxon>Cryptococcaceae</taxon>
        <taxon>Kwoniella</taxon>
    </lineage>
</organism>
<dbReference type="AlphaFoldDB" id="A0A1B9G6W0"/>
<evidence type="ECO:0000313" key="7">
    <source>
        <dbReference type="Proteomes" id="UP000092730"/>
    </source>
</evidence>
<evidence type="ECO:0000313" key="6">
    <source>
        <dbReference type="EMBL" id="WVW79113.1"/>
    </source>
</evidence>
<dbReference type="VEuPathDB" id="FungiDB:I302_04454"/>
<keyword evidence="2" id="KW-0560">Oxidoreductase</keyword>
<evidence type="ECO:0000256" key="1">
    <source>
        <dbReference type="ARBA" id="ARBA00007992"/>
    </source>
</evidence>
<evidence type="ECO:0008006" key="8">
    <source>
        <dbReference type="Google" id="ProtNLM"/>
    </source>
</evidence>
<evidence type="ECO:0000313" key="5">
    <source>
        <dbReference type="EMBL" id="OCF26765.1"/>
    </source>
</evidence>
<keyword evidence="3" id="KW-0503">Monooxygenase</keyword>
<protein>
    <recommendedName>
        <fullName evidence="8">FAD dependent oxidoreductase domain-containing protein</fullName>
    </recommendedName>
</protein>
<evidence type="ECO:0000256" key="4">
    <source>
        <dbReference type="SAM" id="Phobius"/>
    </source>
</evidence>